<sequence length="184" mass="20240">MSTRQTSLDENALTRQAFPGFDEQEVCMNIFPEDRGPRHPHHHHHLPHHHHPYILNHGNANYNNNNNNHSSPTSKPGYLKAVITEHETSKNLQANDLAKDTLHDDKMMLSSSTPSPSPVTGSANSSIAERGLKARGSFQLPDPIRPIVVGGGSAVSEDYDVDMEYEDDDGTVTCNVNGLPSTEI</sequence>
<evidence type="ECO:0000313" key="2">
    <source>
        <dbReference type="EMBL" id="KAK7112054.1"/>
    </source>
</evidence>
<accession>A0AAN9GL35</accession>
<keyword evidence="3" id="KW-1185">Reference proteome</keyword>
<proteinExistence type="predicted"/>
<dbReference type="AlphaFoldDB" id="A0AAN9GL35"/>
<evidence type="ECO:0000313" key="3">
    <source>
        <dbReference type="Proteomes" id="UP001374579"/>
    </source>
</evidence>
<evidence type="ECO:0000256" key="1">
    <source>
        <dbReference type="SAM" id="MobiDB-lite"/>
    </source>
</evidence>
<feature type="region of interest" description="Disordered" evidence="1">
    <location>
        <begin position="108"/>
        <end position="127"/>
    </location>
</feature>
<comment type="caution">
    <text evidence="2">The sequence shown here is derived from an EMBL/GenBank/DDBJ whole genome shotgun (WGS) entry which is preliminary data.</text>
</comment>
<organism evidence="2 3">
    <name type="scientific">Littorina saxatilis</name>
    <dbReference type="NCBI Taxonomy" id="31220"/>
    <lineage>
        <taxon>Eukaryota</taxon>
        <taxon>Metazoa</taxon>
        <taxon>Spiralia</taxon>
        <taxon>Lophotrochozoa</taxon>
        <taxon>Mollusca</taxon>
        <taxon>Gastropoda</taxon>
        <taxon>Caenogastropoda</taxon>
        <taxon>Littorinimorpha</taxon>
        <taxon>Littorinoidea</taxon>
        <taxon>Littorinidae</taxon>
        <taxon>Littorina</taxon>
    </lineage>
</organism>
<dbReference type="Proteomes" id="UP001374579">
    <property type="component" value="Unassembled WGS sequence"/>
</dbReference>
<reference evidence="2 3" key="1">
    <citation type="submission" date="2024-02" db="EMBL/GenBank/DDBJ databases">
        <title>Chromosome-scale genome assembly of the rough periwinkle Littorina saxatilis.</title>
        <authorList>
            <person name="De Jode A."/>
            <person name="Faria R."/>
            <person name="Formenti G."/>
            <person name="Sims Y."/>
            <person name="Smith T.P."/>
            <person name="Tracey A."/>
            <person name="Wood J.M.D."/>
            <person name="Zagrodzka Z.B."/>
            <person name="Johannesson K."/>
            <person name="Butlin R.K."/>
            <person name="Leder E.H."/>
        </authorList>
    </citation>
    <scope>NUCLEOTIDE SEQUENCE [LARGE SCALE GENOMIC DNA]</scope>
    <source>
        <strain evidence="2">Snail1</strain>
        <tissue evidence="2">Muscle</tissue>
    </source>
</reference>
<gene>
    <name evidence="2" type="ORF">V1264_011567</name>
</gene>
<name>A0AAN9GL35_9CAEN</name>
<dbReference type="EMBL" id="JBAMIC010000002">
    <property type="protein sequence ID" value="KAK7112054.1"/>
    <property type="molecule type" value="Genomic_DNA"/>
</dbReference>
<protein>
    <submittedName>
        <fullName evidence="2">Uncharacterized protein</fullName>
    </submittedName>
</protein>